<proteinExistence type="predicted"/>
<evidence type="ECO:0000313" key="1">
    <source>
        <dbReference type="EMBL" id="KKL10257.1"/>
    </source>
</evidence>
<organism evidence="1">
    <name type="scientific">marine sediment metagenome</name>
    <dbReference type="NCBI Taxonomy" id="412755"/>
    <lineage>
        <taxon>unclassified sequences</taxon>
        <taxon>metagenomes</taxon>
        <taxon>ecological metagenomes</taxon>
    </lineage>
</organism>
<reference evidence="1" key="1">
    <citation type="journal article" date="2015" name="Nature">
        <title>Complex archaea that bridge the gap between prokaryotes and eukaryotes.</title>
        <authorList>
            <person name="Spang A."/>
            <person name="Saw J.H."/>
            <person name="Jorgensen S.L."/>
            <person name="Zaremba-Niedzwiedzka K."/>
            <person name="Martijn J."/>
            <person name="Lind A.E."/>
            <person name="van Eijk R."/>
            <person name="Schleper C."/>
            <person name="Guy L."/>
            <person name="Ettema T.J."/>
        </authorList>
    </citation>
    <scope>NUCLEOTIDE SEQUENCE</scope>
</reference>
<sequence length="56" mass="6444">MGRRRSRARPGRKSGIKCDKCHNTLGKFHNHNLCNECQGNADKIDPIEKELKTMHI</sequence>
<feature type="non-terminal residue" evidence="1">
    <location>
        <position position="56"/>
    </location>
</feature>
<dbReference type="EMBL" id="LAZR01042135">
    <property type="protein sequence ID" value="KKL10257.1"/>
    <property type="molecule type" value="Genomic_DNA"/>
</dbReference>
<comment type="caution">
    <text evidence="1">The sequence shown here is derived from an EMBL/GenBank/DDBJ whole genome shotgun (WGS) entry which is preliminary data.</text>
</comment>
<name>A0A0F9B907_9ZZZZ</name>
<gene>
    <name evidence="1" type="ORF">LCGC14_2557690</name>
</gene>
<dbReference type="AlphaFoldDB" id="A0A0F9B907"/>
<protein>
    <submittedName>
        <fullName evidence="1">Uncharacterized protein</fullName>
    </submittedName>
</protein>
<accession>A0A0F9B907</accession>